<keyword evidence="4" id="KW-1185">Reference proteome</keyword>
<evidence type="ECO:0000259" key="2">
    <source>
        <dbReference type="SMART" id="SM00906"/>
    </source>
</evidence>
<dbReference type="Pfam" id="PF04082">
    <property type="entry name" value="Fungal_trans"/>
    <property type="match status" value="1"/>
</dbReference>
<evidence type="ECO:0000313" key="4">
    <source>
        <dbReference type="Proteomes" id="UP001203852"/>
    </source>
</evidence>
<dbReference type="GO" id="GO:0003677">
    <property type="term" value="F:DNA binding"/>
    <property type="evidence" value="ECO:0007669"/>
    <property type="project" value="InterPro"/>
</dbReference>
<dbReference type="SMART" id="SM00906">
    <property type="entry name" value="Fungal_trans"/>
    <property type="match status" value="1"/>
</dbReference>
<dbReference type="PANTHER" id="PTHR47425">
    <property type="entry name" value="FARB-RELATED"/>
    <property type="match status" value="1"/>
</dbReference>
<dbReference type="InterPro" id="IPR007219">
    <property type="entry name" value="XnlR_reg_dom"/>
</dbReference>
<dbReference type="AlphaFoldDB" id="A0AAN6DKQ3"/>
<proteinExistence type="predicted"/>
<gene>
    <name evidence="3" type="ORF">EDD36DRAFT_423599</name>
</gene>
<dbReference type="PANTHER" id="PTHR47425:SF2">
    <property type="entry name" value="FARB-RELATED"/>
    <property type="match status" value="1"/>
</dbReference>
<feature type="domain" description="Xylanolytic transcriptional activator regulatory" evidence="2">
    <location>
        <begin position="200"/>
        <end position="272"/>
    </location>
</feature>
<dbReference type="GO" id="GO:0006351">
    <property type="term" value="P:DNA-templated transcription"/>
    <property type="evidence" value="ECO:0007669"/>
    <property type="project" value="InterPro"/>
</dbReference>
<accession>A0AAN6DKQ3</accession>
<dbReference type="GO" id="GO:0008270">
    <property type="term" value="F:zinc ion binding"/>
    <property type="evidence" value="ECO:0007669"/>
    <property type="project" value="InterPro"/>
</dbReference>
<reference evidence="3" key="1">
    <citation type="journal article" date="2022" name="bioRxiv">
        <title>Deciphering the potential niche of two novel black yeast fungi from a biological soil crust based on their genomes, phenotypes, and melanin regulation.</title>
        <authorList>
            <consortium name="DOE Joint Genome Institute"/>
            <person name="Carr E.C."/>
            <person name="Barton Q."/>
            <person name="Grambo S."/>
            <person name="Sullivan M."/>
            <person name="Renfro C.M."/>
            <person name="Kuo A."/>
            <person name="Pangilinan J."/>
            <person name="Lipzen A."/>
            <person name="Keymanesh K."/>
            <person name="Savage E."/>
            <person name="Barry K."/>
            <person name="Grigoriev I.V."/>
            <person name="Riekhof W.R."/>
            <person name="Harris S.S."/>
        </authorList>
    </citation>
    <scope>NUCLEOTIDE SEQUENCE</scope>
    <source>
        <strain evidence="3">JF 03-4F</strain>
    </source>
</reference>
<comment type="caution">
    <text evidence="3">The sequence shown here is derived from an EMBL/GenBank/DDBJ whole genome shotgun (WGS) entry which is preliminary data.</text>
</comment>
<evidence type="ECO:0000313" key="3">
    <source>
        <dbReference type="EMBL" id="KAI1608174.1"/>
    </source>
</evidence>
<evidence type="ECO:0000256" key="1">
    <source>
        <dbReference type="ARBA" id="ARBA00023242"/>
    </source>
</evidence>
<dbReference type="CDD" id="cd12148">
    <property type="entry name" value="fungal_TF_MHR"/>
    <property type="match status" value="1"/>
</dbReference>
<name>A0AAN6DKQ3_9EURO</name>
<dbReference type="Proteomes" id="UP001203852">
    <property type="component" value="Unassembled WGS sequence"/>
</dbReference>
<keyword evidence="1" id="KW-0539">Nucleus</keyword>
<protein>
    <recommendedName>
        <fullName evidence="2">Xylanolytic transcriptional activator regulatory domain-containing protein</fullName>
    </recommendedName>
</protein>
<sequence length="546" mass="61983">MDRGPLESTIRLLGRMTDSEHDFLLSTLQDSHPEVHCVHDDGKWHLLSHYTHVLGEQMLVNDLDYLIRRKALSLPCSHIRDELFANFLRYVYPLTPFLDIDDFYTRNMDGESMRPVDGSLLLTQAILYAGSQFTDLSTFQELGFDTRREACQHFRENVRVENPDPIIQCLGIDTNAFSNISACLVMSDWPYDTGEEETNHRYWIDQAVSLAFRMGLHKRNPDCRSESSRDKLQRRLWWSCYTKDRLSSFPHLERSRIMDTEYDIPPLKSQDFAEAIYHPKIRIVAEDFVDEYNALVQGSVQLARLCIVLGRVVETFPITASLLRKGRRGRVSRTSNSKKGVSPVSGAEVIQCKRALTVEDEKELKTLICIPCTSGRLQLIQSSFSRIICGVCLCVACNWPNDSNANITNHDYQQEKSVKKTPGRARAQSIVSLSRLLGELFRKDLLLYLPPEAAGFLNTAVRLHHPQGTTSSRHSIKAMQGLKTLIQAVKILGARYQRQLEGCDDALVGTVATGLTRARSEEHQSMHGFPEQTISPQWLTVATPTV</sequence>
<dbReference type="EMBL" id="MU404364">
    <property type="protein sequence ID" value="KAI1608174.1"/>
    <property type="molecule type" value="Genomic_DNA"/>
</dbReference>
<dbReference type="InterPro" id="IPR052761">
    <property type="entry name" value="Fungal_Detox/Toxin_TFs"/>
</dbReference>
<organism evidence="3 4">
    <name type="scientific">Exophiala viscosa</name>
    <dbReference type="NCBI Taxonomy" id="2486360"/>
    <lineage>
        <taxon>Eukaryota</taxon>
        <taxon>Fungi</taxon>
        <taxon>Dikarya</taxon>
        <taxon>Ascomycota</taxon>
        <taxon>Pezizomycotina</taxon>
        <taxon>Eurotiomycetes</taxon>
        <taxon>Chaetothyriomycetidae</taxon>
        <taxon>Chaetothyriales</taxon>
        <taxon>Herpotrichiellaceae</taxon>
        <taxon>Exophiala</taxon>
    </lineage>
</organism>